<keyword evidence="1" id="KW-0812">Transmembrane</keyword>
<keyword evidence="3" id="KW-1185">Reference proteome</keyword>
<protein>
    <submittedName>
        <fullName evidence="2">Uncharacterized protein</fullName>
    </submittedName>
</protein>
<feature type="transmembrane region" description="Helical" evidence="1">
    <location>
        <begin position="107"/>
        <end position="127"/>
    </location>
</feature>
<name>A0AAW1TT62_9CUCU</name>
<dbReference type="AlphaFoldDB" id="A0AAW1TT62"/>
<comment type="caution">
    <text evidence="2">The sequence shown here is derived from an EMBL/GenBank/DDBJ whole genome shotgun (WGS) entry which is preliminary data.</text>
</comment>
<gene>
    <name evidence="2" type="ORF">WA026_005562</name>
</gene>
<organism evidence="2 3">
    <name type="scientific">Henosepilachna vigintioctopunctata</name>
    <dbReference type="NCBI Taxonomy" id="420089"/>
    <lineage>
        <taxon>Eukaryota</taxon>
        <taxon>Metazoa</taxon>
        <taxon>Ecdysozoa</taxon>
        <taxon>Arthropoda</taxon>
        <taxon>Hexapoda</taxon>
        <taxon>Insecta</taxon>
        <taxon>Pterygota</taxon>
        <taxon>Neoptera</taxon>
        <taxon>Endopterygota</taxon>
        <taxon>Coleoptera</taxon>
        <taxon>Polyphaga</taxon>
        <taxon>Cucujiformia</taxon>
        <taxon>Coccinelloidea</taxon>
        <taxon>Coccinellidae</taxon>
        <taxon>Epilachninae</taxon>
        <taxon>Epilachnini</taxon>
        <taxon>Henosepilachna</taxon>
    </lineage>
</organism>
<accession>A0AAW1TT62</accession>
<evidence type="ECO:0000313" key="3">
    <source>
        <dbReference type="Proteomes" id="UP001431783"/>
    </source>
</evidence>
<evidence type="ECO:0000313" key="2">
    <source>
        <dbReference type="EMBL" id="KAK9874751.1"/>
    </source>
</evidence>
<feature type="transmembrane region" description="Helical" evidence="1">
    <location>
        <begin position="49"/>
        <end position="71"/>
    </location>
</feature>
<feature type="transmembrane region" description="Helical" evidence="1">
    <location>
        <begin position="15"/>
        <end position="37"/>
    </location>
</feature>
<evidence type="ECO:0000256" key="1">
    <source>
        <dbReference type="SAM" id="Phobius"/>
    </source>
</evidence>
<feature type="transmembrane region" description="Helical" evidence="1">
    <location>
        <begin position="78"/>
        <end position="95"/>
    </location>
</feature>
<keyword evidence="1" id="KW-1133">Transmembrane helix</keyword>
<dbReference type="Proteomes" id="UP001431783">
    <property type="component" value="Unassembled WGS sequence"/>
</dbReference>
<dbReference type="EMBL" id="JARQZJ010000032">
    <property type="protein sequence ID" value="KAK9874751.1"/>
    <property type="molecule type" value="Genomic_DNA"/>
</dbReference>
<reference evidence="2 3" key="1">
    <citation type="submission" date="2023-03" db="EMBL/GenBank/DDBJ databases">
        <title>Genome insight into feeding habits of ladybird beetles.</title>
        <authorList>
            <person name="Li H.-S."/>
            <person name="Huang Y.-H."/>
            <person name="Pang H."/>
        </authorList>
    </citation>
    <scope>NUCLEOTIDE SEQUENCE [LARGE SCALE GENOMIC DNA]</scope>
    <source>
        <strain evidence="2">SYSU_2023b</strain>
        <tissue evidence="2">Whole body</tissue>
    </source>
</reference>
<proteinExistence type="predicted"/>
<keyword evidence="1" id="KW-0472">Membrane</keyword>
<sequence length="148" mass="16701">MDEDGRFCYTLKARWLTMMFIDFIFGMSGVVMCSLKLHSPHDSYSKSFLRIALILTFVLIIFGVVISIALYKENHRCALLFSMMSLITIGSTTIYSEASTSANSNFLILFSLFAIFLIGWFILYSYLQILVVEKNSEQSSLSVPGTSV</sequence>